<evidence type="ECO:0000313" key="2">
    <source>
        <dbReference type="Proteomes" id="UP001152531"/>
    </source>
</evidence>
<dbReference type="EMBL" id="CALSDN010000015">
    <property type="protein sequence ID" value="CAH6723405.1"/>
    <property type="molecule type" value="Genomic_DNA"/>
</dbReference>
<keyword evidence="2" id="KW-1185">Reference proteome</keyword>
<name>A0ACA9YFS4_9ASCO</name>
<organism evidence="1 2">
    <name type="scientific">[Candida] jaroonii</name>
    <dbReference type="NCBI Taxonomy" id="467808"/>
    <lineage>
        <taxon>Eukaryota</taxon>
        <taxon>Fungi</taxon>
        <taxon>Dikarya</taxon>
        <taxon>Ascomycota</taxon>
        <taxon>Saccharomycotina</taxon>
        <taxon>Pichiomycetes</taxon>
        <taxon>Debaryomycetaceae</taxon>
        <taxon>Yamadazyma</taxon>
    </lineage>
</organism>
<comment type="caution">
    <text evidence="1">The sequence shown here is derived from an EMBL/GenBank/DDBJ whole genome shotgun (WGS) entry which is preliminary data.</text>
</comment>
<proteinExistence type="predicted"/>
<sequence length="1794" mass="202190">MMNPIYPTISIHAQINQTINLVCPTPSWRRSALHRTKSFLSPKSSSVKPQTVGKKSQRFLKNMNQNEDNYSPRSSIVYINEGVEDDSSKHEKGVEDLRNYKGFHKFNNFSNIPPLSNPIKPKFKKKSSLLGKLIYNRKDSDDNGERRKSSGSKDKIEKIPSHTNLTGDNLKSGDNSSPGSSGNNSNSNSNINPRSNSNSGPSSQPPNGHNPSVHSEDSNHKFKFRLSSLTDHEGNLFKSSAHSSPTQRKNSYSSTIGSQSSPEKSRNNSKATSATMLDLNLTELDDFIKNPKQSMSSQSSNPWKAPDSWDVKVDIQDEDGLIHHNDSEIIIHTDDDITKLENFLSTKSDLPVLYGARHQSHIVTSQNDNKLKGKNHIIRIFKEDNTFTTILNSLEATTAEILLNIQKKFFLESISNYQLSLYIGNYVKVLEPFEKPLKIQMGLLMLSGYRDIDNLRMIGSEDLSFICKFVVESSHLRNLTHEEELLLSKDYVNVNLSGLNLKTIPIIFHQHTYEIETLNAGDNPAIYIPLDFIQSCSYLKSLTFSRNGCSKFPLNFLEATTLKYLDMEKNFLDELPSNFDSLNNLKHLKLNSNQLNSLPSSFVNLKNLETLNLSSNYFNSYPDPISELVNLKDLDLSYNDLQFLPKSIKNLKKLAKLNLCTNKLSKKLPDFFNELSSLKRLDIRYNYITNVDVLGSLPNLEAVYASKNYISGFFDKMESFRVLQFDRNPITNLEFKNNLIKLTSLNLSKAKLTIIQPEFITKIVHLEKLILDKNHLVNLPENLGSLTKLIHLSIFGNNLQVLPSSIGQLTNLQYLDLHSNNLQILPQEIWLLKSLTMLNVSSNMLTGFPTPPVSVAKRISSSANFNDLNRFQDIKEDSVMEDTIMNNNKSTDSLTDNLTHLLLADNRLNDECFQSLSSLANLMVLNLSYNDIIEIPNGGLSRLRRLHEIYLAGNDLSSLPADDFEALTRLKTLFVNNNKLVSLPAELSKLVNLQNLDVGSNQLKYNISNWPYDWSWHWNEKLRYLNFSGNKRFEIKQSHIKNPDTGEDFDSLLVLKNLKVLGLIDVTLTTSAVPDQNPEMRIRTTASELDDIGYGVSDSMGIREYVSSRDIFIQKFRGNENEVLFASFDGKGGSLNRGHKISAICKSLFARLFTEELNKIKEDSQIPDALRRTFLQINKEINGILASKKANSFIANTPLKIEFQDLNLFDDGNAGCSIAVIYIKDKKLYTANVGDTEALLSRKNGDHVLLTTKHDPTNRNEFERIRAAGGYVGGDGTLDGDLLISRGAGFFNYLPHTHSGPDVTSLEITTSDDMIIVASKVLWDFIQYEVAVDIIRQEKDDPMLASQKLRDFAISYGATDKISVMVISLGVDRNKNNGLYNSLSGKDNDLFGNVNQLIKKRRDRVGTGDTTLRMLDNEIEPPVGDLALVFTDIKNSTLLWDAYPVAMRSAIKIHNSIMRRQLRIVGGYEVKTEGDSFMVSFPTPTSALLWCFNVQQQLLTADWPVEILETDQCFEVTDNNGNTIYRGLSVRMGIHWGSPVCELDVITHRMDYFGPMVNRASRINALADGGQICISSDFYNEIQTLFNLIDKVNDKETTMDEAFNGNLMAGEIIEQEIKQLKETGCHYYELGEKKLKGLEAPEHITLAYPEKLIIRFEIFKNQSSSNTVTSNTIFGALPIDAIYGLRSMSLKLERICCSISGAVFQNDFQENSSQQLLNKSAGLFKDSELLGLLYHVVVRIENCVSIIALRQNLSSFKGNNNFEHNVPTLKVIDELNQIIKDFSSLTTKHNLPVN</sequence>
<reference evidence="1" key="1">
    <citation type="submission" date="2022-06" db="EMBL/GenBank/DDBJ databases">
        <authorList>
            <person name="Legras J.-L."/>
            <person name="Devillers H."/>
            <person name="Grondin C."/>
        </authorList>
    </citation>
    <scope>NUCLEOTIDE SEQUENCE</scope>
    <source>
        <strain evidence="1">CLIB 1444</strain>
    </source>
</reference>
<gene>
    <name evidence="1" type="ORF">CLIB1444_15S00562</name>
</gene>
<protein>
    <submittedName>
        <fullName evidence="1">Adenylate cyclase</fullName>
    </submittedName>
</protein>
<dbReference type="Proteomes" id="UP001152531">
    <property type="component" value="Unassembled WGS sequence"/>
</dbReference>
<accession>A0ACA9YFS4</accession>
<evidence type="ECO:0000313" key="1">
    <source>
        <dbReference type="EMBL" id="CAH6723405.1"/>
    </source>
</evidence>